<dbReference type="InterPro" id="IPR014729">
    <property type="entry name" value="Rossmann-like_a/b/a_fold"/>
</dbReference>
<keyword evidence="3" id="KW-1185">Reference proteome</keyword>
<reference evidence="2 3" key="1">
    <citation type="submission" date="2015-03" db="EMBL/GenBank/DDBJ databases">
        <title>Draft Genome Sequence of Burkholderia andropogonis type strain ICMP2807, isolated from Sorghum bicolor.</title>
        <authorList>
            <person name="Lopes-Santos L."/>
            <person name="Castro D.B."/>
            <person name="Ottoboni L.M."/>
            <person name="Park D."/>
            <person name="Weirc B.S."/>
            <person name="Destefano S.A."/>
        </authorList>
    </citation>
    <scope>NUCLEOTIDE SEQUENCE [LARGE SCALE GENOMIC DNA]</scope>
    <source>
        <strain evidence="2 3">ICMP2807</strain>
    </source>
</reference>
<dbReference type="InterPro" id="IPR051599">
    <property type="entry name" value="Cell_Envelope_Assoc"/>
</dbReference>
<protein>
    <recommendedName>
        <fullName evidence="1">DUF218 domain-containing protein</fullName>
    </recommendedName>
</protein>
<feature type="domain" description="DUF218" evidence="1">
    <location>
        <begin position="19"/>
        <end position="181"/>
    </location>
</feature>
<dbReference type="PANTHER" id="PTHR30336">
    <property type="entry name" value="INNER MEMBRANE PROTEIN, PROBABLE PERMEASE"/>
    <property type="match status" value="1"/>
</dbReference>
<evidence type="ECO:0000313" key="2">
    <source>
        <dbReference type="EMBL" id="KKB64091.1"/>
    </source>
</evidence>
<gene>
    <name evidence="2" type="ORF">WM40_07645</name>
</gene>
<comment type="caution">
    <text evidence="2">The sequence shown here is derived from an EMBL/GenBank/DDBJ whole genome shotgun (WGS) entry which is preliminary data.</text>
</comment>
<dbReference type="Proteomes" id="UP000033618">
    <property type="component" value="Unassembled WGS sequence"/>
</dbReference>
<dbReference type="GO" id="GO:0000270">
    <property type="term" value="P:peptidoglycan metabolic process"/>
    <property type="evidence" value="ECO:0007669"/>
    <property type="project" value="TreeGrafter"/>
</dbReference>
<dbReference type="Gene3D" id="3.40.50.620">
    <property type="entry name" value="HUPs"/>
    <property type="match status" value="1"/>
</dbReference>
<dbReference type="AlphaFoldDB" id="A0A0F5K1V3"/>
<sequence>MPGSTGHALAPFAPGSHPVFIVLGGGTDFTGPHRTLRPKGDSIEKIAMAGACYARAKADGAHPRVIVTGGNPQRHPMAEGDVYAPDLLSLGISAADLSVENRSWNTYQNAEFVAPMVRKADPDALYLITTALHMHRSLLNFARFDMSPTPITPPWHATRMTLWPSLDSLALSATALHEIIGTVVFHLYRAIGKY</sequence>
<dbReference type="InterPro" id="IPR003848">
    <property type="entry name" value="DUF218"/>
</dbReference>
<evidence type="ECO:0000313" key="3">
    <source>
        <dbReference type="Proteomes" id="UP000033618"/>
    </source>
</evidence>
<dbReference type="PATRIC" id="fig|28092.6.peg.1811"/>
<name>A0A0F5K1V3_9BURK</name>
<evidence type="ECO:0000259" key="1">
    <source>
        <dbReference type="Pfam" id="PF02698"/>
    </source>
</evidence>
<dbReference type="EMBL" id="LAQU01000006">
    <property type="protein sequence ID" value="KKB64091.1"/>
    <property type="molecule type" value="Genomic_DNA"/>
</dbReference>
<dbReference type="STRING" id="28092.WM40_07645"/>
<dbReference type="CDD" id="cd06259">
    <property type="entry name" value="YdcF-like"/>
    <property type="match status" value="1"/>
</dbReference>
<dbReference type="GO" id="GO:0043164">
    <property type="term" value="P:Gram-negative-bacterium-type cell wall biogenesis"/>
    <property type="evidence" value="ECO:0007669"/>
    <property type="project" value="TreeGrafter"/>
</dbReference>
<dbReference type="GO" id="GO:0005886">
    <property type="term" value="C:plasma membrane"/>
    <property type="evidence" value="ECO:0007669"/>
    <property type="project" value="TreeGrafter"/>
</dbReference>
<proteinExistence type="predicted"/>
<accession>A0A0F5K1V3</accession>
<organism evidence="2 3">
    <name type="scientific">Robbsia andropogonis</name>
    <dbReference type="NCBI Taxonomy" id="28092"/>
    <lineage>
        <taxon>Bacteria</taxon>
        <taxon>Pseudomonadati</taxon>
        <taxon>Pseudomonadota</taxon>
        <taxon>Betaproteobacteria</taxon>
        <taxon>Burkholderiales</taxon>
        <taxon>Burkholderiaceae</taxon>
        <taxon>Robbsia</taxon>
    </lineage>
</organism>
<dbReference type="Pfam" id="PF02698">
    <property type="entry name" value="DUF218"/>
    <property type="match status" value="1"/>
</dbReference>
<dbReference type="PANTHER" id="PTHR30336:SF4">
    <property type="entry name" value="ENVELOPE BIOGENESIS FACTOR ELYC"/>
    <property type="match status" value="1"/>
</dbReference>